<name>A0ABD0PWH9_CIRMR</name>
<keyword evidence="3" id="KW-1185">Reference proteome</keyword>
<evidence type="ECO:0000313" key="2">
    <source>
        <dbReference type="EMBL" id="KAL0178254.1"/>
    </source>
</evidence>
<organism evidence="2 3">
    <name type="scientific">Cirrhinus mrigala</name>
    <name type="common">Mrigala</name>
    <dbReference type="NCBI Taxonomy" id="683832"/>
    <lineage>
        <taxon>Eukaryota</taxon>
        <taxon>Metazoa</taxon>
        <taxon>Chordata</taxon>
        <taxon>Craniata</taxon>
        <taxon>Vertebrata</taxon>
        <taxon>Euteleostomi</taxon>
        <taxon>Actinopterygii</taxon>
        <taxon>Neopterygii</taxon>
        <taxon>Teleostei</taxon>
        <taxon>Ostariophysi</taxon>
        <taxon>Cypriniformes</taxon>
        <taxon>Cyprinidae</taxon>
        <taxon>Labeoninae</taxon>
        <taxon>Labeonini</taxon>
        <taxon>Cirrhinus</taxon>
    </lineage>
</organism>
<feature type="non-terminal residue" evidence="2">
    <location>
        <position position="56"/>
    </location>
</feature>
<dbReference type="Proteomes" id="UP001529510">
    <property type="component" value="Unassembled WGS sequence"/>
</dbReference>
<feature type="non-terminal residue" evidence="2">
    <location>
        <position position="1"/>
    </location>
</feature>
<dbReference type="AlphaFoldDB" id="A0ABD0PWH9"/>
<evidence type="ECO:0000313" key="3">
    <source>
        <dbReference type="Proteomes" id="UP001529510"/>
    </source>
</evidence>
<protein>
    <submittedName>
        <fullName evidence="2">Uncharacterized protein</fullName>
    </submittedName>
</protein>
<proteinExistence type="predicted"/>
<comment type="caution">
    <text evidence="2">The sequence shown here is derived from an EMBL/GenBank/DDBJ whole genome shotgun (WGS) entry which is preliminary data.</text>
</comment>
<gene>
    <name evidence="2" type="ORF">M9458_027148</name>
</gene>
<reference evidence="2 3" key="1">
    <citation type="submission" date="2024-05" db="EMBL/GenBank/DDBJ databases">
        <title>Genome sequencing and assembly of Indian major carp, Cirrhinus mrigala (Hamilton, 1822).</title>
        <authorList>
            <person name="Mohindra V."/>
            <person name="Chowdhury L.M."/>
            <person name="Lal K."/>
            <person name="Jena J.K."/>
        </authorList>
    </citation>
    <scope>NUCLEOTIDE SEQUENCE [LARGE SCALE GENOMIC DNA]</scope>
    <source>
        <strain evidence="2">CM1030</strain>
        <tissue evidence="2">Blood</tissue>
    </source>
</reference>
<accession>A0ABD0PWH9</accession>
<keyword evidence="1" id="KW-0472">Membrane</keyword>
<evidence type="ECO:0000256" key="1">
    <source>
        <dbReference type="SAM" id="Phobius"/>
    </source>
</evidence>
<keyword evidence="1" id="KW-0812">Transmembrane</keyword>
<feature type="transmembrane region" description="Helical" evidence="1">
    <location>
        <begin position="30"/>
        <end position="50"/>
    </location>
</feature>
<sequence>DEFQEHYRQTGRFPGPITSPPCRPWALLNWLFWVCLLVYPLCMLLLQLLLSGSTFT</sequence>
<keyword evidence="1" id="KW-1133">Transmembrane helix</keyword>
<dbReference type="EMBL" id="JAMKFB020000013">
    <property type="protein sequence ID" value="KAL0178254.1"/>
    <property type="molecule type" value="Genomic_DNA"/>
</dbReference>